<reference evidence="2 3" key="1">
    <citation type="submission" date="2017-01" db="EMBL/GenBank/DDBJ databases">
        <authorList>
            <person name="Mah S.A."/>
            <person name="Swanson W.J."/>
            <person name="Moy G.W."/>
            <person name="Vacquier V.D."/>
        </authorList>
    </citation>
    <scope>NUCLEOTIDE SEQUENCE [LARGE SCALE GENOMIC DNA]</scope>
    <source>
        <strain evidence="2 3">DSM 16927</strain>
    </source>
</reference>
<evidence type="ECO:0000313" key="1">
    <source>
        <dbReference type="EMBL" id="SIS31174.1"/>
    </source>
</evidence>
<protein>
    <submittedName>
        <fullName evidence="2">Uncharacterized protein</fullName>
    </submittedName>
</protein>
<organism evidence="2 3">
    <name type="scientific">Chryseobacterium joostei</name>
    <dbReference type="NCBI Taxonomy" id="112234"/>
    <lineage>
        <taxon>Bacteria</taxon>
        <taxon>Pseudomonadati</taxon>
        <taxon>Bacteroidota</taxon>
        <taxon>Flavobacteriia</taxon>
        <taxon>Flavobacteriales</taxon>
        <taxon>Weeksellaceae</taxon>
        <taxon>Chryseobacterium group</taxon>
        <taxon>Chryseobacterium</taxon>
    </lineage>
</organism>
<accession>A0A1N7JGA1</accession>
<dbReference type="STRING" id="112234.SAMN05421768_102270"/>
<gene>
    <name evidence="1" type="ORF">SAMN05421768_102270</name>
    <name evidence="2" type="ORF">SAMN05421768_108269</name>
</gene>
<evidence type="ECO:0000313" key="3">
    <source>
        <dbReference type="Proteomes" id="UP000186106"/>
    </source>
</evidence>
<dbReference type="EMBL" id="FTNZ01000008">
    <property type="protein sequence ID" value="SIS48357.1"/>
    <property type="molecule type" value="Genomic_DNA"/>
</dbReference>
<evidence type="ECO:0000313" key="2">
    <source>
        <dbReference type="EMBL" id="SIS48357.1"/>
    </source>
</evidence>
<proteinExistence type="predicted"/>
<dbReference type="AlphaFoldDB" id="A0A1N7JGA1"/>
<name>A0A1N7JGA1_9FLAO</name>
<dbReference type="EMBL" id="FTNZ01000002">
    <property type="protein sequence ID" value="SIS31174.1"/>
    <property type="molecule type" value="Genomic_DNA"/>
</dbReference>
<sequence>MIVKNEALKVFNEKLPGLLMILKTSYYLC</sequence>
<dbReference type="Proteomes" id="UP000186106">
    <property type="component" value="Unassembled WGS sequence"/>
</dbReference>